<evidence type="ECO:0000313" key="1">
    <source>
        <dbReference type="EMBL" id="EYF05586.1"/>
    </source>
</evidence>
<accession>A0A017TAH1</accession>
<keyword evidence="2" id="KW-1185">Reference proteome</keyword>
<organism evidence="1 2">
    <name type="scientific">Chondromyces apiculatus DSM 436</name>
    <dbReference type="NCBI Taxonomy" id="1192034"/>
    <lineage>
        <taxon>Bacteria</taxon>
        <taxon>Pseudomonadati</taxon>
        <taxon>Myxococcota</taxon>
        <taxon>Polyangia</taxon>
        <taxon>Polyangiales</taxon>
        <taxon>Polyangiaceae</taxon>
        <taxon>Chondromyces</taxon>
    </lineage>
</organism>
<dbReference type="Proteomes" id="UP000019678">
    <property type="component" value="Unassembled WGS sequence"/>
</dbReference>
<comment type="caution">
    <text evidence="1">The sequence shown here is derived from an EMBL/GenBank/DDBJ whole genome shotgun (WGS) entry which is preliminary data.</text>
</comment>
<dbReference type="EMBL" id="ASRX01000022">
    <property type="protein sequence ID" value="EYF05586.1"/>
    <property type="molecule type" value="Genomic_DNA"/>
</dbReference>
<evidence type="ECO:0000313" key="2">
    <source>
        <dbReference type="Proteomes" id="UP000019678"/>
    </source>
</evidence>
<name>A0A017TAH1_9BACT</name>
<sequence>MDAKAAQLDQEVARAVARWRDTVRALRRGGPAALAELLGVEPDADTSLAEIGNPLTPFRRVSSRATFLTLARRDEGIGAAFGLPGSAAVPILGADGATPISLADAMLAPDPLSQALAGWVQHLTLERVLFDDRLRLAEAWHAPVASIDAGAVRSAGSQGGPARGKATAMVSAREALLGLLGATRADARRSWADALVEAALSIAEAARVEAERRDEAARVLGVDPAAAPLDLPCDPPEAALHIAASLLERSAALVEPARSWEVALDRAVARDAADGWPARLTRRWVEDLFRPGGVAEGLTLDLGPLPRAWGASSFARALGRFGAALAEASAPRSAPFALVRVPFDLRRARRAALFAGLPADPVFYARVLGLGGGRARDQARIVARAQLLTLRLDAARMRLLHGRRVGLPGHPLLLPRREATGHFEEETRQAIGAPIPGVLAGIVPDLSPGASLPLLGALLAVRDRRQLIDRFDDDWFRNPRAAEAIRDEDSVFPSAPGLLAPAAPRLAPSAADLEEGLSLLLAHLSELG</sequence>
<reference evidence="1 2" key="1">
    <citation type="submission" date="2013-05" db="EMBL/GenBank/DDBJ databases">
        <title>Genome assembly of Chondromyces apiculatus DSM 436.</title>
        <authorList>
            <person name="Sharma G."/>
            <person name="Khatri I."/>
            <person name="Kaur C."/>
            <person name="Mayilraj S."/>
            <person name="Subramanian S."/>
        </authorList>
    </citation>
    <scope>NUCLEOTIDE SEQUENCE [LARGE SCALE GENOMIC DNA]</scope>
    <source>
        <strain evidence="1 2">DSM 436</strain>
    </source>
</reference>
<gene>
    <name evidence="1" type="ORF">CAP_3134</name>
</gene>
<protein>
    <submittedName>
        <fullName evidence="1">Uncharacterized protein</fullName>
    </submittedName>
</protein>
<dbReference type="OrthoDB" id="5526596at2"/>
<dbReference type="STRING" id="1192034.CAP_3134"/>
<dbReference type="AlphaFoldDB" id="A0A017TAH1"/>
<proteinExistence type="predicted"/>
<dbReference type="RefSeq" id="WP_044241602.1">
    <property type="nucleotide sequence ID" value="NZ_ASRX01000022.1"/>
</dbReference>